<evidence type="ECO:0000313" key="3">
    <source>
        <dbReference type="EMBL" id="EIE26701.1"/>
    </source>
</evidence>
<dbReference type="EMBL" id="AGSI01000002">
    <property type="protein sequence ID" value="EIE26701.1"/>
    <property type="molecule type" value="Genomic_DNA"/>
</dbReference>
<comment type="caution">
    <text evidence="3">The sequence shown here is derived from an EMBL/GenBank/DDBJ whole genome shotgun (WGS) entry which is preliminary data.</text>
</comment>
<dbReference type="RefSeq" id="XP_005651245.1">
    <property type="nucleotide sequence ID" value="XM_005651188.1"/>
</dbReference>
<feature type="region of interest" description="Disordered" evidence="1">
    <location>
        <begin position="118"/>
        <end position="169"/>
    </location>
</feature>
<feature type="signal peptide" evidence="2">
    <location>
        <begin position="1"/>
        <end position="35"/>
    </location>
</feature>
<keyword evidence="2" id="KW-0732">Signal</keyword>
<feature type="compositionally biased region" description="Low complexity" evidence="1">
    <location>
        <begin position="144"/>
        <end position="154"/>
    </location>
</feature>
<accession>I0Z7T2</accession>
<dbReference type="Proteomes" id="UP000007264">
    <property type="component" value="Unassembled WGS sequence"/>
</dbReference>
<dbReference type="GeneID" id="17044711"/>
<proteinExistence type="predicted"/>
<evidence type="ECO:0000313" key="4">
    <source>
        <dbReference type="Proteomes" id="UP000007264"/>
    </source>
</evidence>
<dbReference type="OrthoDB" id="519636at2759"/>
<name>I0Z7T2_COCSC</name>
<evidence type="ECO:0000256" key="1">
    <source>
        <dbReference type="SAM" id="MobiDB-lite"/>
    </source>
</evidence>
<evidence type="ECO:0008006" key="5">
    <source>
        <dbReference type="Google" id="ProtNLM"/>
    </source>
</evidence>
<gene>
    <name evidence="3" type="ORF">COCSUDRAFT_64619</name>
</gene>
<organism evidence="3 4">
    <name type="scientific">Coccomyxa subellipsoidea (strain C-169)</name>
    <name type="common">Green microalga</name>
    <dbReference type="NCBI Taxonomy" id="574566"/>
    <lineage>
        <taxon>Eukaryota</taxon>
        <taxon>Viridiplantae</taxon>
        <taxon>Chlorophyta</taxon>
        <taxon>core chlorophytes</taxon>
        <taxon>Trebouxiophyceae</taxon>
        <taxon>Trebouxiophyceae incertae sedis</taxon>
        <taxon>Coccomyxaceae</taxon>
        <taxon>Coccomyxa</taxon>
        <taxon>Coccomyxa subellipsoidea</taxon>
    </lineage>
</organism>
<feature type="compositionally biased region" description="Gly residues" evidence="1">
    <location>
        <begin position="122"/>
        <end position="134"/>
    </location>
</feature>
<protein>
    <recommendedName>
        <fullName evidence="5">Collagen-like protein</fullName>
    </recommendedName>
</protein>
<keyword evidence="4" id="KW-1185">Reference proteome</keyword>
<reference evidence="3 4" key="1">
    <citation type="journal article" date="2012" name="Genome Biol.">
        <title>The genome of the polar eukaryotic microalga coccomyxa subellipsoidea reveals traits of cold adaptation.</title>
        <authorList>
            <person name="Blanc G."/>
            <person name="Agarkova I."/>
            <person name="Grimwood J."/>
            <person name="Kuo A."/>
            <person name="Brueggeman A."/>
            <person name="Dunigan D."/>
            <person name="Gurnon J."/>
            <person name="Ladunga I."/>
            <person name="Lindquist E."/>
            <person name="Lucas S."/>
            <person name="Pangilinan J."/>
            <person name="Proschold T."/>
            <person name="Salamov A."/>
            <person name="Schmutz J."/>
            <person name="Weeks D."/>
            <person name="Yamada T."/>
            <person name="Claverie J.M."/>
            <person name="Grigoriev I."/>
            <person name="Van Etten J."/>
            <person name="Lomsadze A."/>
            <person name="Borodovsky M."/>
        </authorList>
    </citation>
    <scope>NUCLEOTIDE SEQUENCE [LARGE SCALE GENOMIC DNA]</scope>
    <source>
        <strain evidence="3 4">C-169</strain>
    </source>
</reference>
<evidence type="ECO:0000256" key="2">
    <source>
        <dbReference type="SAM" id="SignalP"/>
    </source>
</evidence>
<dbReference type="KEGG" id="csl:COCSUDRAFT_64619"/>
<sequence>MKTSSPRDVHFWRVLSIVQLLCQIFILSVNTGAAAKTTGRSQSNGFVPDALQELHNKTEKAMTQPGDIQKLYNETTKDVTGVFPASKAEVEDLRAEIRTEFAKEKALRQAITDKIKSFTPGGFNGTNGLGGPTGPSGADGKDGATGTIGEAATGATGGTGPTGPTGPTGANGTLCVEPPVYLDFDETEGPNPIANADHSTHRLAAADGASADPPFPTSFTYHGLQLTPLGGTSRIFNVDAPNGFVPAFNNNDTLFLAVDSIDPPVGSLTISAAAGSFSVFSLYTYALACGGLSPVSLARGRRLTQSDCPGAEVQIIGTLAGVPVDACNVGTISLLLPLPQYVTFPPGCVLDTLQFVPKGVFSLAIDNIVACAASADSSLTLAA</sequence>
<feature type="chain" id="PRO_5003637604" description="Collagen-like protein" evidence="2">
    <location>
        <begin position="36"/>
        <end position="383"/>
    </location>
</feature>
<dbReference type="AlphaFoldDB" id="I0Z7T2"/>